<feature type="region of interest" description="Disordered" evidence="1">
    <location>
        <begin position="476"/>
        <end position="501"/>
    </location>
</feature>
<protein>
    <submittedName>
        <fullName evidence="3">Glycogen debranching enzyme</fullName>
    </submittedName>
</protein>
<dbReference type="Proteomes" id="UP001141327">
    <property type="component" value="Unassembled WGS sequence"/>
</dbReference>
<feature type="domain" description="Glycogen debranching enzyme C-terminal" evidence="2">
    <location>
        <begin position="521"/>
        <end position="561"/>
    </location>
</feature>
<evidence type="ECO:0000313" key="4">
    <source>
        <dbReference type="Proteomes" id="UP001141327"/>
    </source>
</evidence>
<evidence type="ECO:0000259" key="2">
    <source>
        <dbReference type="Pfam" id="PF06202"/>
    </source>
</evidence>
<dbReference type="InterPro" id="IPR010401">
    <property type="entry name" value="AGL/Gdb1"/>
</dbReference>
<dbReference type="SUPFAM" id="SSF48208">
    <property type="entry name" value="Six-hairpin glycosidases"/>
    <property type="match status" value="1"/>
</dbReference>
<accession>A0ABQ8UKS1</accession>
<dbReference type="PANTHER" id="PTHR10569:SF2">
    <property type="entry name" value="GLYCOGEN DEBRANCHING ENZYME"/>
    <property type="match status" value="1"/>
</dbReference>
<sequence>MFGNAFDAPLLGSVAGDPSKQAPVFQPTNPSPSLSAGLPHFSTGYMRNWGRDTFVALRGLLLIPRRFAEAAYVIRCYAACMRHGLIPNLLDGGNRPRFNSRDATWWWLQAIQDYCLLNPAGALDLLQTPIKRRYDGIVLPAPLQGAPNPPAEAAGRPGAPFVGSAAGQEVTLTDLIQEALQAHGMGIHFRELGAPGIDSKMRDEGFDVDIALDPSTGIVYGGGPWNCGTWMDKMGDSHTAKNFGVPATPRDGAPIEIIGLLKSSLRWLLTLSPAQFRYGGVYVPDETGPGYTFLAYQAWDKVLQANFEKHFYIPTHPREDPAYLIASDLANKRGFYKDVLEPTQPWHAYQLRPNQCVAMTVAPELFVPHHVQGALQLIGQALKLPGSLGIATLDPEDWQYRPTYDQADTADYSTSCGFSYHNGPEWLWMAGYYLRALIRHTAPTATTFCPSPASSVAPPERPLVVPASAAPLPRQLPAGPAAAAADGGDGGRVSVSPPITPSADPIAWEEFAQRALGRHILAVRQCMEWSPFKSLPELTNARGATCHGSCQAQAWSSGCFLDALYDLAQAAGEATGMAAPADR</sequence>
<keyword evidence="4" id="KW-1185">Reference proteome</keyword>
<dbReference type="InterPro" id="IPR032790">
    <property type="entry name" value="GDE_C"/>
</dbReference>
<evidence type="ECO:0000313" key="3">
    <source>
        <dbReference type="EMBL" id="KAJ4458312.1"/>
    </source>
</evidence>
<reference evidence="3" key="1">
    <citation type="journal article" date="2022" name="bioRxiv">
        <title>Genomics of Preaxostyla Flagellates Illuminates Evolutionary Transitions and the Path Towards Mitochondrial Loss.</title>
        <authorList>
            <person name="Novak L.V.F."/>
            <person name="Treitli S.C."/>
            <person name="Pyrih J."/>
            <person name="Halakuc P."/>
            <person name="Pipaliya S.V."/>
            <person name="Vacek V."/>
            <person name="Brzon O."/>
            <person name="Soukal P."/>
            <person name="Eme L."/>
            <person name="Dacks J.B."/>
            <person name="Karnkowska A."/>
            <person name="Elias M."/>
            <person name="Hampl V."/>
        </authorList>
    </citation>
    <scope>NUCLEOTIDE SEQUENCE</scope>
    <source>
        <strain evidence="3">RCP-MX</strain>
    </source>
</reference>
<proteinExistence type="predicted"/>
<organism evidence="3 4">
    <name type="scientific">Paratrimastix pyriformis</name>
    <dbReference type="NCBI Taxonomy" id="342808"/>
    <lineage>
        <taxon>Eukaryota</taxon>
        <taxon>Metamonada</taxon>
        <taxon>Preaxostyla</taxon>
        <taxon>Paratrimastigidae</taxon>
        <taxon>Paratrimastix</taxon>
    </lineage>
</organism>
<evidence type="ECO:0000256" key="1">
    <source>
        <dbReference type="SAM" id="MobiDB-lite"/>
    </source>
</evidence>
<dbReference type="PANTHER" id="PTHR10569">
    <property type="entry name" value="GLYCOGEN DEBRANCHING ENZYME"/>
    <property type="match status" value="1"/>
</dbReference>
<gene>
    <name evidence="3" type="ORF">PAPYR_5993</name>
</gene>
<dbReference type="Pfam" id="PF06202">
    <property type="entry name" value="GDE_C"/>
    <property type="match status" value="2"/>
</dbReference>
<dbReference type="InterPro" id="IPR008928">
    <property type="entry name" value="6-hairpin_glycosidase_sf"/>
</dbReference>
<comment type="caution">
    <text evidence="3">The sequence shown here is derived from an EMBL/GenBank/DDBJ whole genome shotgun (WGS) entry which is preliminary data.</text>
</comment>
<dbReference type="EMBL" id="JAPMOS010000031">
    <property type="protein sequence ID" value="KAJ4458312.1"/>
    <property type="molecule type" value="Genomic_DNA"/>
</dbReference>
<feature type="domain" description="Glycogen debranching enzyme C-terminal" evidence="2">
    <location>
        <begin position="29"/>
        <end position="441"/>
    </location>
</feature>
<feature type="compositionally biased region" description="Low complexity" evidence="1">
    <location>
        <begin position="476"/>
        <end position="497"/>
    </location>
</feature>
<name>A0ABQ8UKS1_9EUKA</name>